<dbReference type="EMBL" id="NJGD01000026">
    <property type="protein sequence ID" value="PJR09873.1"/>
    <property type="molecule type" value="Genomic_DNA"/>
</dbReference>
<organism evidence="2 3">
    <name type="scientific">Rhizobium meliloti</name>
    <name type="common">Ensifer meliloti</name>
    <name type="synonym">Sinorhizobium meliloti</name>
    <dbReference type="NCBI Taxonomy" id="382"/>
    <lineage>
        <taxon>Bacteria</taxon>
        <taxon>Pseudomonadati</taxon>
        <taxon>Pseudomonadota</taxon>
        <taxon>Alphaproteobacteria</taxon>
        <taxon>Hyphomicrobiales</taxon>
        <taxon>Rhizobiaceae</taxon>
        <taxon>Sinorhizobium/Ensifer group</taxon>
        <taxon>Sinorhizobium</taxon>
    </lineage>
</organism>
<accession>A0A2J0YTZ5</accession>
<dbReference type="AlphaFoldDB" id="A0A2J0YTZ5"/>
<keyword evidence="1" id="KW-1133">Transmembrane helix</keyword>
<evidence type="ECO:0008006" key="4">
    <source>
        <dbReference type="Google" id="ProtNLM"/>
    </source>
</evidence>
<sequence>MSATTSPSRSRLVMQVSGALVAGTALTFLIVLPAEYGVDPTGFGALTGLNRLRAPTEVVVPTEFTAPPEIAKAEDTPFRTDTITITVPPFTQDFGAIEYKVTMKEGDTVVYSWKADNDLLYEFHGHSLATAEQPEMQVMNYIKGKATSGNGTLNVAIDGIHGWYWSQADFSEYPPKPTTVELKLAGYYKLEPGVLTMGRPTE</sequence>
<evidence type="ECO:0000313" key="2">
    <source>
        <dbReference type="EMBL" id="PJR09873.1"/>
    </source>
</evidence>
<keyword evidence="1" id="KW-0812">Transmembrane</keyword>
<proteinExistence type="predicted"/>
<reference evidence="2 3" key="1">
    <citation type="submission" date="2017-06" db="EMBL/GenBank/DDBJ databases">
        <title>Ensifer strains isolated from leguminous trees and herbs display diverse denitrification phenotypes with some acting as strong N2O sinks.</title>
        <authorList>
            <person name="Woliy K."/>
            <person name="Mania D."/>
            <person name="Bakken L.R."/>
            <person name="Frostegard A."/>
        </authorList>
    </citation>
    <scope>NUCLEOTIDE SEQUENCE [LARGE SCALE GENOMIC DNA]</scope>
    <source>
        <strain evidence="2 3">AC50a</strain>
    </source>
</reference>
<keyword evidence="1" id="KW-0472">Membrane</keyword>
<gene>
    <name evidence="2" type="ORF">CEJ86_30120</name>
</gene>
<comment type="caution">
    <text evidence="2">The sequence shown here is derived from an EMBL/GenBank/DDBJ whole genome shotgun (WGS) entry which is preliminary data.</text>
</comment>
<evidence type="ECO:0000313" key="3">
    <source>
        <dbReference type="Proteomes" id="UP000231987"/>
    </source>
</evidence>
<protein>
    <recommendedName>
        <fullName evidence="4">Transmembrane anchor protein</fullName>
    </recommendedName>
</protein>
<evidence type="ECO:0000256" key="1">
    <source>
        <dbReference type="SAM" id="Phobius"/>
    </source>
</evidence>
<name>A0A2J0YTZ5_RHIML</name>
<feature type="transmembrane region" description="Helical" evidence="1">
    <location>
        <begin position="12"/>
        <end position="32"/>
    </location>
</feature>
<dbReference type="Proteomes" id="UP000231987">
    <property type="component" value="Unassembled WGS sequence"/>
</dbReference>